<evidence type="ECO:0000259" key="10">
    <source>
        <dbReference type="PROSITE" id="PS50862"/>
    </source>
</evidence>
<feature type="domain" description="Aminoacyl-transfer RNA synthetases class-II family profile" evidence="10">
    <location>
        <begin position="31"/>
        <end position="337"/>
    </location>
</feature>
<proteinExistence type="inferred from homology"/>
<feature type="binding site" evidence="9">
    <location>
        <position position="274"/>
    </location>
    <ligand>
        <name>L-histidine</name>
        <dbReference type="ChEBI" id="CHEBI:57595"/>
    </ligand>
</feature>
<dbReference type="InterPro" id="IPR041715">
    <property type="entry name" value="HisRS-like_core"/>
</dbReference>
<evidence type="ECO:0000256" key="8">
    <source>
        <dbReference type="HAMAP-Rule" id="MF_00125"/>
    </source>
</evidence>
<dbReference type="UniPathway" id="UPA00031">
    <property type="reaction ID" value="UER00006"/>
</dbReference>
<dbReference type="GO" id="GO:0000105">
    <property type="term" value="P:L-histidine biosynthetic process"/>
    <property type="evidence" value="ECO:0007669"/>
    <property type="project" value="UniProtKB-UniRule"/>
</dbReference>
<dbReference type="GO" id="GO:0140096">
    <property type="term" value="F:catalytic activity, acting on a protein"/>
    <property type="evidence" value="ECO:0007669"/>
    <property type="project" value="UniProtKB-ARBA"/>
</dbReference>
<accession>A0A226BXM0</accession>
<evidence type="ECO:0000313" key="11">
    <source>
        <dbReference type="EMBL" id="OWZ83778.1"/>
    </source>
</evidence>
<comment type="miscellaneous">
    <text evidence="8">This function is generally fulfilled by the C-terminal part of HisG, which is missing in some bacteria such as this one.</text>
</comment>
<feature type="binding site" evidence="9">
    <location>
        <position position="129"/>
    </location>
    <ligand>
        <name>L-histidine</name>
        <dbReference type="ChEBI" id="CHEBI:57595"/>
    </ligand>
</feature>
<dbReference type="PANTHER" id="PTHR43707">
    <property type="entry name" value="HISTIDYL-TRNA SYNTHETASE"/>
    <property type="match status" value="1"/>
</dbReference>
<comment type="subunit">
    <text evidence="4 8">Heteromultimer composed of HisG and HisZ subunits.</text>
</comment>
<organism evidence="11 12">
    <name type="scientific">Natranaerobius trueperi</name>
    <dbReference type="NCBI Taxonomy" id="759412"/>
    <lineage>
        <taxon>Bacteria</taxon>
        <taxon>Bacillati</taxon>
        <taxon>Bacillota</taxon>
        <taxon>Clostridia</taxon>
        <taxon>Natranaerobiales</taxon>
        <taxon>Natranaerobiaceae</taxon>
        <taxon>Natranaerobius</taxon>
    </lineage>
</organism>
<keyword evidence="12" id="KW-1185">Reference proteome</keyword>
<dbReference type="GO" id="GO:0004821">
    <property type="term" value="F:histidine-tRNA ligase activity"/>
    <property type="evidence" value="ECO:0007669"/>
    <property type="project" value="TreeGrafter"/>
</dbReference>
<evidence type="ECO:0000256" key="2">
    <source>
        <dbReference type="ARBA" id="ARBA00004667"/>
    </source>
</evidence>
<dbReference type="PIRSF" id="PIRSF001549">
    <property type="entry name" value="His-tRNA_synth"/>
    <property type="match status" value="1"/>
</dbReference>
<protein>
    <recommendedName>
        <fullName evidence="5 8">ATP phosphoribosyltransferase regulatory subunit</fullName>
    </recommendedName>
</protein>
<sequence>MNLFENNNELLQKPTGVDDLLPDNVKKYKVLKKQIIETFKLWGYEEVSVPTLEYPELFRESKGKSVEREMFQFSDNTGRPIVLRPDFTPSIARLIATYFNKKPRPIRLCYSGKVYKLGHSMSQEKELNQIGVELVGDGAALGDAEIVAMAVETLKNLGIEDFVICIGNMNFIDSFLSEIGLSNKESKLVKETLNENDLVKYYSLTKQFDISEKARDLLHHLPKFRGKKEALVEVKQKLQSFKAVSLLEELEVIFVILEGYNLQDKVTFDLSLVRKFDYYTGFIIEGYSKSIGFPLCGGGRYDNLMSSYGKDLSATGFAFSFDTLMKLMPEKFIEKSPTKVFLSSDKKSLTKALANVRDLREEGYQVIVDLEGISKEDALERAKEHSTDELYYYYDNNFYLEKI</sequence>
<feature type="binding site" evidence="9">
    <location>
        <begin position="278"/>
        <end position="279"/>
    </location>
    <ligand>
        <name>L-histidine</name>
        <dbReference type="ChEBI" id="CHEBI:57595"/>
    </ligand>
</feature>
<dbReference type="NCBIfam" id="TIGR00443">
    <property type="entry name" value="hisZ_biosyn_reg"/>
    <property type="match status" value="1"/>
</dbReference>
<evidence type="ECO:0000256" key="9">
    <source>
        <dbReference type="PIRSR" id="PIRSR001549-1"/>
    </source>
</evidence>
<dbReference type="SUPFAM" id="SSF55681">
    <property type="entry name" value="Class II aaRS and biotin synthetases"/>
    <property type="match status" value="1"/>
</dbReference>
<comment type="similarity">
    <text evidence="3 8">Belongs to the class-II aminoacyl-tRNA synthetase family. HisZ subfamily.</text>
</comment>
<comment type="subcellular location">
    <subcellularLocation>
        <location evidence="1 8">Cytoplasm</location>
    </subcellularLocation>
</comment>
<dbReference type="InterPro" id="IPR004517">
    <property type="entry name" value="HisZ"/>
</dbReference>
<dbReference type="Pfam" id="PF13393">
    <property type="entry name" value="tRNA-synt_His"/>
    <property type="match status" value="1"/>
</dbReference>
<gene>
    <name evidence="8 11" type="primary">hisZ</name>
    <name evidence="11" type="ORF">CDO51_06705</name>
</gene>
<evidence type="ECO:0000256" key="6">
    <source>
        <dbReference type="ARBA" id="ARBA00022490"/>
    </source>
</evidence>
<evidence type="ECO:0000256" key="3">
    <source>
        <dbReference type="ARBA" id="ARBA00005539"/>
    </source>
</evidence>
<dbReference type="EMBL" id="NIQC01000012">
    <property type="protein sequence ID" value="OWZ83778.1"/>
    <property type="molecule type" value="Genomic_DNA"/>
</dbReference>
<keyword evidence="11" id="KW-0808">Transferase</keyword>
<dbReference type="PROSITE" id="PS50862">
    <property type="entry name" value="AA_TRNA_LIGASE_II"/>
    <property type="match status" value="1"/>
</dbReference>
<keyword evidence="8" id="KW-0368">Histidine biosynthesis</keyword>
<name>A0A226BXM0_9FIRM</name>
<evidence type="ECO:0000256" key="1">
    <source>
        <dbReference type="ARBA" id="ARBA00004496"/>
    </source>
</evidence>
<dbReference type="HAMAP" id="MF_00125">
    <property type="entry name" value="HisZ"/>
    <property type="match status" value="1"/>
</dbReference>
<dbReference type="GO" id="GO:0005737">
    <property type="term" value="C:cytoplasm"/>
    <property type="evidence" value="ECO:0007669"/>
    <property type="project" value="UniProtKB-SubCell"/>
</dbReference>
<dbReference type="Gene3D" id="3.30.930.10">
    <property type="entry name" value="Bira Bifunctional Protein, Domain 2"/>
    <property type="match status" value="1"/>
</dbReference>
<dbReference type="InterPro" id="IPR045864">
    <property type="entry name" value="aa-tRNA-synth_II/BPL/LPL"/>
</dbReference>
<feature type="binding site" evidence="9">
    <location>
        <begin position="86"/>
        <end position="88"/>
    </location>
    <ligand>
        <name>L-histidine</name>
        <dbReference type="ChEBI" id="CHEBI:57595"/>
    </ligand>
</feature>
<evidence type="ECO:0000313" key="12">
    <source>
        <dbReference type="Proteomes" id="UP000214588"/>
    </source>
</evidence>
<dbReference type="PANTHER" id="PTHR43707:SF1">
    <property type="entry name" value="HISTIDINE--TRNA LIGASE, MITOCHONDRIAL-RELATED"/>
    <property type="match status" value="1"/>
</dbReference>
<reference evidence="11 12" key="1">
    <citation type="submission" date="2017-06" db="EMBL/GenBank/DDBJ databases">
        <title>Draft Genome Sequence of Natranaerobius trueperi halophilic, alkalithermophilic bacteria from soda lakes.</title>
        <authorList>
            <person name="Zhao B."/>
        </authorList>
    </citation>
    <scope>NUCLEOTIDE SEQUENCE [LARGE SCALE GENOMIC DNA]</scope>
    <source>
        <strain evidence="11 12">DSM 18760</strain>
    </source>
</reference>
<dbReference type="CDD" id="cd00773">
    <property type="entry name" value="HisRS-like_core"/>
    <property type="match status" value="1"/>
</dbReference>
<feature type="binding site" evidence="9">
    <location>
        <position position="133"/>
    </location>
    <ligand>
        <name>L-histidine</name>
        <dbReference type="ChEBI" id="CHEBI:57595"/>
    </ligand>
</feature>
<comment type="caution">
    <text evidence="11">The sequence shown here is derived from an EMBL/GenBank/DDBJ whole genome shotgun (WGS) entry which is preliminary data.</text>
</comment>
<dbReference type="AlphaFoldDB" id="A0A226BXM0"/>
<evidence type="ECO:0000256" key="5">
    <source>
        <dbReference type="ARBA" id="ARBA00020397"/>
    </source>
</evidence>
<comment type="pathway">
    <text evidence="2 8">Amino-acid biosynthesis; L-histidine biosynthesis; L-histidine from 5-phospho-alpha-D-ribose 1-diphosphate: step 1/9.</text>
</comment>
<dbReference type="InterPro" id="IPR004516">
    <property type="entry name" value="HisRS/HisZ"/>
</dbReference>
<keyword evidence="6 8" id="KW-0963">Cytoplasm</keyword>
<dbReference type="Proteomes" id="UP000214588">
    <property type="component" value="Unassembled WGS sequence"/>
</dbReference>
<evidence type="ECO:0000256" key="4">
    <source>
        <dbReference type="ARBA" id="ARBA00011496"/>
    </source>
</evidence>
<dbReference type="GO" id="GO:0006427">
    <property type="term" value="P:histidyl-tRNA aminoacylation"/>
    <property type="evidence" value="ECO:0007669"/>
    <property type="project" value="TreeGrafter"/>
</dbReference>
<keyword evidence="11" id="KW-0328">Glycosyltransferase</keyword>
<keyword evidence="8" id="KW-0028">Amino-acid biosynthesis</keyword>
<dbReference type="InterPro" id="IPR006195">
    <property type="entry name" value="aa-tRNA-synth_II"/>
</dbReference>
<evidence type="ECO:0000256" key="7">
    <source>
        <dbReference type="ARBA" id="ARBA00025246"/>
    </source>
</evidence>
<comment type="function">
    <text evidence="7 8">Required for the first step of histidine biosynthesis. May allow the feedback regulation of ATP phosphoribosyltransferase activity by histidine.</text>
</comment>
<dbReference type="GO" id="GO:0016757">
    <property type="term" value="F:glycosyltransferase activity"/>
    <property type="evidence" value="ECO:0007669"/>
    <property type="project" value="UniProtKB-KW"/>
</dbReference>